<feature type="transmembrane region" description="Helical" evidence="1">
    <location>
        <begin position="20"/>
        <end position="43"/>
    </location>
</feature>
<dbReference type="Proteomes" id="UP000557857">
    <property type="component" value="Unassembled WGS sequence"/>
</dbReference>
<accession>A0A1V2UH22</accession>
<keyword evidence="1" id="KW-0812">Transmembrane</keyword>
<feature type="transmembrane region" description="Helical" evidence="1">
    <location>
        <begin position="376"/>
        <end position="394"/>
    </location>
</feature>
<proteinExistence type="predicted"/>
<feature type="transmembrane region" description="Helical" evidence="1">
    <location>
        <begin position="100"/>
        <end position="120"/>
    </location>
</feature>
<dbReference type="GO" id="GO:0016020">
    <property type="term" value="C:membrane"/>
    <property type="evidence" value="ECO:0007669"/>
    <property type="project" value="InterPro"/>
</dbReference>
<feature type="transmembrane region" description="Helical" evidence="1">
    <location>
        <begin position="305"/>
        <end position="324"/>
    </location>
</feature>
<dbReference type="STRING" id="53346.A5802_002297"/>
<evidence type="ECO:0000313" key="3">
    <source>
        <dbReference type="EMBL" id="ONN42568.1"/>
    </source>
</evidence>
<dbReference type="AlphaFoldDB" id="A0A1V2UH22"/>
<organism evidence="3 4">
    <name type="scientific">Enterococcus mundtii</name>
    <dbReference type="NCBI Taxonomy" id="53346"/>
    <lineage>
        <taxon>Bacteria</taxon>
        <taxon>Bacillati</taxon>
        <taxon>Bacillota</taxon>
        <taxon>Bacilli</taxon>
        <taxon>Lactobacillales</taxon>
        <taxon>Enterococcaceae</taxon>
        <taxon>Enterococcus</taxon>
    </lineage>
</organism>
<dbReference type="OrthoDB" id="2447941at2"/>
<dbReference type="EMBL" id="MSTR01000009">
    <property type="protein sequence ID" value="ONN42568.1"/>
    <property type="molecule type" value="Genomic_DNA"/>
</dbReference>
<feature type="transmembrane region" description="Helical" evidence="1">
    <location>
        <begin position="165"/>
        <end position="181"/>
    </location>
</feature>
<feature type="transmembrane region" description="Helical" evidence="1">
    <location>
        <begin position="350"/>
        <end position="370"/>
    </location>
</feature>
<feature type="transmembrane region" description="Helical" evidence="1">
    <location>
        <begin position="126"/>
        <end position="144"/>
    </location>
</feature>
<sequence>MNDFFQKRLAKHHKKMMKYLRYVFNDHFVLVCLFLIGGLGLYYSNWLKTLEAPFSMGGIIVSLIWMICLIVGKIATFAEPADLVFLLPKEKEMKGYLQRAFRYSCIFPMVFLGLVCGFAMPLVVVSTQQPFSLFFVYLLILWSLKSSHLQVKRVDFYRMEETRKNLFKYGWWVSSFGILLLSFYGNIWLGLILSSVQAGIYYGFLWKKLSAHLDWEKMIQLEKQRLHQIYQFINLFTDVPEITAKVKRRRYLDPVLQGIKKETKNTYLYLFARRFARGSDFIGLYVRLTVIGSIIIAGINDLYFTLGIGSLFLYLIGFQLLPLYSQFRYMILVQLYPIPESQKSEALQRLLTWLLTFVAVLFGVIAAVVLDGNERWLPILVYLVVNGLLIKWYVPSRIKKIAE</sequence>
<dbReference type="PIRSF" id="PIRSF037259">
    <property type="entry name" value="EcsB_ABC"/>
    <property type="match status" value="1"/>
</dbReference>
<comment type="caution">
    <text evidence="3">The sequence shown here is derived from an EMBL/GenBank/DDBJ whole genome shotgun (WGS) entry which is preliminary data.</text>
</comment>
<evidence type="ECO:0000313" key="5">
    <source>
        <dbReference type="Proteomes" id="UP000557857"/>
    </source>
</evidence>
<feature type="transmembrane region" description="Helical" evidence="1">
    <location>
        <begin position="63"/>
        <end position="88"/>
    </location>
</feature>
<keyword evidence="1" id="KW-1133">Transmembrane helix</keyword>
<evidence type="ECO:0000313" key="4">
    <source>
        <dbReference type="Proteomes" id="UP000189299"/>
    </source>
</evidence>
<reference evidence="3 4" key="1">
    <citation type="submission" date="2016-12" db="EMBL/GenBank/DDBJ databases">
        <authorList>
            <person name="Song W.-J."/>
            <person name="Kurnit D.M."/>
        </authorList>
    </citation>
    <scope>NUCLEOTIDE SEQUENCE [LARGE SCALE GENOMIC DNA]</scope>
    <source>
        <strain evidence="3 4">CGB1038-1_S1</strain>
    </source>
</reference>
<dbReference type="InterPro" id="IPR010288">
    <property type="entry name" value="EcsB_ABC"/>
</dbReference>
<name>A0A1V2UH22_ENTMU</name>
<evidence type="ECO:0000256" key="1">
    <source>
        <dbReference type="SAM" id="Phobius"/>
    </source>
</evidence>
<dbReference type="Proteomes" id="UP000189299">
    <property type="component" value="Unassembled WGS sequence"/>
</dbReference>
<dbReference type="RefSeq" id="WP_062806099.1">
    <property type="nucleotide sequence ID" value="NZ_CABMMO010000009.1"/>
</dbReference>
<dbReference type="EMBL" id="JABCAG010000017">
    <property type="protein sequence ID" value="NMP58287.1"/>
    <property type="molecule type" value="Genomic_DNA"/>
</dbReference>
<protein>
    <submittedName>
        <fullName evidence="2 3">ABC transporter permease</fullName>
    </submittedName>
</protein>
<gene>
    <name evidence="3" type="ORF">BTN92_09860</name>
    <name evidence="2" type="ORF">HI921_07395</name>
</gene>
<dbReference type="Pfam" id="PF05975">
    <property type="entry name" value="EcsB"/>
    <property type="match status" value="1"/>
</dbReference>
<keyword evidence="1" id="KW-0472">Membrane</keyword>
<evidence type="ECO:0000313" key="2">
    <source>
        <dbReference type="EMBL" id="NMP58287.1"/>
    </source>
</evidence>
<reference evidence="2 5" key="2">
    <citation type="submission" date="2020-04" db="EMBL/GenBank/DDBJ databases">
        <authorList>
            <person name="Abaymova A."/>
            <person name="Teymurazov M."/>
            <person name="Tazyna O."/>
            <person name="Chatushin Y."/>
            <person name="Svetoch E."/>
            <person name="Pereligyn V."/>
            <person name="Pohylenko V."/>
            <person name="Platonov M."/>
            <person name="Kartsev N."/>
            <person name="Skryabin Y."/>
            <person name="Sizova A."/>
            <person name="Solomentsev V."/>
            <person name="Kislichkina A."/>
            <person name="Bogun A."/>
        </authorList>
    </citation>
    <scope>NUCLEOTIDE SEQUENCE [LARGE SCALE GENOMIC DNA]</scope>
    <source>
        <strain evidence="2">SCPM-O-B-8398</strain>
        <strain evidence="5">SCPM-O-B-8398 (E28)</strain>
    </source>
</reference>